<dbReference type="SUPFAM" id="SSF109998">
    <property type="entry name" value="Triger factor/SurA peptide-binding domain-like"/>
    <property type="match status" value="1"/>
</dbReference>
<protein>
    <submittedName>
        <fullName evidence="2">TIGR04500 family putative peptide maturation system protein</fullName>
    </submittedName>
</protein>
<dbReference type="NCBIfam" id="TIGR04500">
    <property type="entry name" value="PpiC_rel_mature"/>
    <property type="match status" value="1"/>
</dbReference>
<comment type="caution">
    <text evidence="2">The sequence shown here is derived from an EMBL/GenBank/DDBJ whole genome shotgun (WGS) entry which is preliminary data.</text>
</comment>
<evidence type="ECO:0000313" key="3">
    <source>
        <dbReference type="Proteomes" id="UP001602119"/>
    </source>
</evidence>
<dbReference type="InterPro" id="IPR030985">
    <property type="entry name" value="PpiC-rel_mature"/>
</dbReference>
<keyword evidence="3" id="KW-1185">Reference proteome</keyword>
<sequence>MPTDQSTHFSATDPKPTEPGPVGVALGDPTHARAAFGTDLADAVTLLRGLPTTRDMVGDAHHLVRGWSAQRPWLRAQLVVDEPPGTTGVGYDLLLEHPEGGSLALSAETADGVPWLVDHSTHWAAASVLSVDGIGLSIAAALSTIRALGARDRQLHERLVDHRILLTEMDGDTEPLTVAETQRAADEFRRRRGLTGRARTLDWLAEAGMSEEAFWSHVKTQALIGRVRERFAGESARRYLAEHPDEFTVRRAAWVTGPRPEALHALLDGPVAEFTDRATTALLPTRHAGHPAVAGADDLGLHFEASATLTPRLPEPLRGLPAGAAIGPVPYGGGHMAGVVYEVLPPDPEAQEVLNAARDAAFQAWLDERRRTSDIRWFWL</sequence>
<dbReference type="Proteomes" id="UP001602119">
    <property type="component" value="Unassembled WGS sequence"/>
</dbReference>
<evidence type="ECO:0000256" key="1">
    <source>
        <dbReference type="SAM" id="MobiDB-lite"/>
    </source>
</evidence>
<evidence type="ECO:0000313" key="2">
    <source>
        <dbReference type="EMBL" id="MFF4779083.1"/>
    </source>
</evidence>
<accession>A0ABW6VJG2</accession>
<name>A0ABW6VJG2_MICFU</name>
<reference evidence="2 3" key="1">
    <citation type="submission" date="2024-10" db="EMBL/GenBank/DDBJ databases">
        <title>The Natural Products Discovery Center: Release of the First 8490 Sequenced Strains for Exploring Actinobacteria Biosynthetic Diversity.</title>
        <authorList>
            <person name="Kalkreuter E."/>
            <person name="Kautsar S.A."/>
            <person name="Yang D."/>
            <person name="Bader C.D."/>
            <person name="Teijaro C.N."/>
            <person name="Fluegel L."/>
            <person name="Davis C.M."/>
            <person name="Simpson J.R."/>
            <person name="Lauterbach L."/>
            <person name="Steele A.D."/>
            <person name="Gui C."/>
            <person name="Meng S."/>
            <person name="Li G."/>
            <person name="Viehrig K."/>
            <person name="Ye F."/>
            <person name="Su P."/>
            <person name="Kiefer A.F."/>
            <person name="Nichols A."/>
            <person name="Cepeda A.J."/>
            <person name="Yan W."/>
            <person name="Fan B."/>
            <person name="Jiang Y."/>
            <person name="Adhikari A."/>
            <person name="Zheng C.-J."/>
            <person name="Schuster L."/>
            <person name="Cowan T.M."/>
            <person name="Smanski M.J."/>
            <person name="Chevrette M.G."/>
            <person name="De Carvalho L.P.S."/>
            <person name="Shen B."/>
        </authorList>
    </citation>
    <scope>NUCLEOTIDE SEQUENCE [LARGE SCALE GENOMIC DNA]</scope>
    <source>
        <strain evidence="2 3">NPDC001281</strain>
    </source>
</reference>
<proteinExistence type="predicted"/>
<dbReference type="InterPro" id="IPR027304">
    <property type="entry name" value="Trigger_fact/SurA_dom_sf"/>
</dbReference>
<feature type="region of interest" description="Disordered" evidence="1">
    <location>
        <begin position="1"/>
        <end position="27"/>
    </location>
</feature>
<dbReference type="RefSeq" id="WP_387347762.1">
    <property type="nucleotide sequence ID" value="NZ_JBIAXI010000042.1"/>
</dbReference>
<organism evidence="2 3">
    <name type="scientific">Microtetraspora fusca</name>
    <dbReference type="NCBI Taxonomy" id="1997"/>
    <lineage>
        <taxon>Bacteria</taxon>
        <taxon>Bacillati</taxon>
        <taxon>Actinomycetota</taxon>
        <taxon>Actinomycetes</taxon>
        <taxon>Streptosporangiales</taxon>
        <taxon>Streptosporangiaceae</taxon>
        <taxon>Microtetraspora</taxon>
    </lineage>
</organism>
<feature type="compositionally biased region" description="Polar residues" evidence="1">
    <location>
        <begin position="1"/>
        <end position="10"/>
    </location>
</feature>
<dbReference type="EMBL" id="JBIAXI010000042">
    <property type="protein sequence ID" value="MFF4779083.1"/>
    <property type="molecule type" value="Genomic_DNA"/>
</dbReference>
<gene>
    <name evidence="2" type="ORF">ACFY05_40335</name>
</gene>